<comment type="caution">
    <text evidence="4">The sequence shown here is derived from an EMBL/GenBank/DDBJ whole genome shotgun (WGS) entry which is preliminary data.</text>
</comment>
<organism evidence="4 5">
    <name type="scientific">Sphingomonas arvum</name>
    <dbReference type="NCBI Taxonomy" id="2992113"/>
    <lineage>
        <taxon>Bacteria</taxon>
        <taxon>Pseudomonadati</taxon>
        <taxon>Pseudomonadota</taxon>
        <taxon>Alphaproteobacteria</taxon>
        <taxon>Sphingomonadales</taxon>
        <taxon>Sphingomonadaceae</taxon>
        <taxon>Sphingomonas</taxon>
    </lineage>
</organism>
<feature type="compositionally biased region" description="Polar residues" evidence="2">
    <location>
        <begin position="371"/>
        <end position="381"/>
    </location>
</feature>
<dbReference type="PANTHER" id="PTHR43283">
    <property type="entry name" value="BETA-LACTAMASE-RELATED"/>
    <property type="match status" value="1"/>
</dbReference>
<dbReference type="Pfam" id="PF00144">
    <property type="entry name" value="Beta-lactamase"/>
    <property type="match status" value="1"/>
</dbReference>
<keyword evidence="1" id="KW-0378">Hydrolase</keyword>
<proteinExistence type="predicted"/>
<evidence type="ECO:0000313" key="5">
    <source>
        <dbReference type="Proteomes" id="UP001526246"/>
    </source>
</evidence>
<evidence type="ECO:0000256" key="2">
    <source>
        <dbReference type="SAM" id="MobiDB-lite"/>
    </source>
</evidence>
<feature type="domain" description="Beta-lactamase-related" evidence="3">
    <location>
        <begin position="35"/>
        <end position="341"/>
    </location>
</feature>
<dbReference type="Gene3D" id="3.40.710.10">
    <property type="entry name" value="DD-peptidase/beta-lactamase superfamily"/>
    <property type="match status" value="1"/>
</dbReference>
<evidence type="ECO:0000256" key="1">
    <source>
        <dbReference type="ARBA" id="ARBA00022801"/>
    </source>
</evidence>
<keyword evidence="5" id="KW-1185">Reference proteome</keyword>
<accession>A0ABT3JEY7</accession>
<dbReference type="RefSeq" id="WP_264881908.1">
    <property type="nucleotide sequence ID" value="NZ_JAPDOB010000001.1"/>
</dbReference>
<evidence type="ECO:0000259" key="3">
    <source>
        <dbReference type="Pfam" id="PF00144"/>
    </source>
</evidence>
<name>A0ABT3JEY7_9SPHN</name>
<dbReference type="InterPro" id="IPR001466">
    <property type="entry name" value="Beta-lactam-related"/>
</dbReference>
<gene>
    <name evidence="4" type="ORF">OMW55_07240</name>
</gene>
<evidence type="ECO:0000313" key="4">
    <source>
        <dbReference type="EMBL" id="MCW3797596.1"/>
    </source>
</evidence>
<sequence length="381" mass="39760">MSNNPASPFGVPGAIFAIATPAGDQLSACLGEDALGVPLSEGSLAHLASASKLATGLLILRLIEDGLIDETAHIGDYLADARVARTPGVTIERMLCHIAGLPIEVRHELSEPPGDLRVHEGMQWPGELAEACLVTDVVHEPGTVVQYSNVAYGLLALAAERVTRRSFADLLQEIVFEPLRIEAYVGRPAAGHVVAVTDVPSPYTGTPLEPYNSPMSREGGTPWAGVLTDVSGLLTLVRSYSASGNFLSPAMVERATTDRTGGLSGGFISTEAFLAHGSSRSITWSPCPWGLAVELQGGKQPHWAPPTMPGSFGQIGSSGCVGWHDPATGVTWALIASRTTESGWLVRHGARIAQSALAAAGQLAEDESAAPEQQSAIGRPA</sequence>
<reference evidence="4 5" key="1">
    <citation type="submission" date="2022-10" db="EMBL/GenBank/DDBJ databases">
        <title>Sphingomonas sp.</title>
        <authorList>
            <person name="Jin C."/>
        </authorList>
    </citation>
    <scope>NUCLEOTIDE SEQUENCE [LARGE SCALE GENOMIC DNA]</scope>
    <source>
        <strain evidence="4 5">BN140010</strain>
    </source>
</reference>
<dbReference type="EMBL" id="JAPDOB010000001">
    <property type="protein sequence ID" value="MCW3797596.1"/>
    <property type="molecule type" value="Genomic_DNA"/>
</dbReference>
<dbReference type="Proteomes" id="UP001526246">
    <property type="component" value="Unassembled WGS sequence"/>
</dbReference>
<dbReference type="InterPro" id="IPR050789">
    <property type="entry name" value="Diverse_Enzym_Activities"/>
</dbReference>
<feature type="region of interest" description="Disordered" evidence="2">
    <location>
        <begin position="362"/>
        <end position="381"/>
    </location>
</feature>
<protein>
    <submittedName>
        <fullName evidence="4">Beta-lactamase family protein</fullName>
    </submittedName>
</protein>
<dbReference type="SUPFAM" id="SSF56601">
    <property type="entry name" value="beta-lactamase/transpeptidase-like"/>
    <property type="match status" value="1"/>
</dbReference>
<dbReference type="InterPro" id="IPR012338">
    <property type="entry name" value="Beta-lactam/transpept-like"/>
</dbReference>
<dbReference type="PANTHER" id="PTHR43283:SF11">
    <property type="entry name" value="BETA-LACTAMASE-RELATED DOMAIN-CONTAINING PROTEIN"/>
    <property type="match status" value="1"/>
</dbReference>